<name>A0A1S1Q2D9_9ACTN</name>
<organism evidence="5 6">
    <name type="scientific">Parafrankia soli</name>
    <dbReference type="NCBI Taxonomy" id="2599596"/>
    <lineage>
        <taxon>Bacteria</taxon>
        <taxon>Bacillati</taxon>
        <taxon>Actinomycetota</taxon>
        <taxon>Actinomycetes</taxon>
        <taxon>Frankiales</taxon>
        <taxon>Frankiaceae</taxon>
        <taxon>Parafrankia</taxon>
    </lineage>
</organism>
<evidence type="ECO:0000259" key="4">
    <source>
        <dbReference type="SMART" id="SM00563"/>
    </source>
</evidence>
<dbReference type="EMBL" id="MAXA01000217">
    <property type="protein sequence ID" value="OHV27766.1"/>
    <property type="molecule type" value="Genomic_DNA"/>
</dbReference>
<gene>
    <name evidence="5" type="ORF">BBK14_19245</name>
</gene>
<dbReference type="Pfam" id="PF01553">
    <property type="entry name" value="Acyltransferase"/>
    <property type="match status" value="1"/>
</dbReference>
<dbReference type="SUPFAM" id="SSF69593">
    <property type="entry name" value="Glycerol-3-phosphate (1)-acyltransferase"/>
    <property type="match status" value="1"/>
</dbReference>
<evidence type="ECO:0000256" key="2">
    <source>
        <dbReference type="ARBA" id="ARBA00023315"/>
    </source>
</evidence>
<comment type="caution">
    <text evidence="5">The sequence shown here is derived from an EMBL/GenBank/DDBJ whole genome shotgun (WGS) entry which is preliminary data.</text>
</comment>
<keyword evidence="6" id="KW-1185">Reference proteome</keyword>
<keyword evidence="2 5" id="KW-0012">Acyltransferase</keyword>
<evidence type="ECO:0000256" key="1">
    <source>
        <dbReference type="ARBA" id="ARBA00022679"/>
    </source>
</evidence>
<feature type="compositionally biased region" description="Low complexity" evidence="3">
    <location>
        <begin position="331"/>
        <end position="343"/>
    </location>
</feature>
<dbReference type="Proteomes" id="UP000179769">
    <property type="component" value="Unassembled WGS sequence"/>
</dbReference>
<evidence type="ECO:0000313" key="6">
    <source>
        <dbReference type="Proteomes" id="UP000179769"/>
    </source>
</evidence>
<feature type="compositionally biased region" description="Low complexity" evidence="3">
    <location>
        <begin position="274"/>
        <end position="283"/>
    </location>
</feature>
<reference evidence="6" key="1">
    <citation type="submission" date="2016-07" db="EMBL/GenBank/DDBJ databases">
        <title>Frankia sp. NRRL B-16219 Genome sequencing.</title>
        <authorList>
            <person name="Ghodhbane-Gtari F."/>
            <person name="Swanson E."/>
            <person name="Gueddou A."/>
            <person name="Louati M."/>
            <person name="Nouioui I."/>
            <person name="Hezbri K."/>
            <person name="Abebe-Akele F."/>
            <person name="Simpson S."/>
            <person name="Morris K."/>
            <person name="Thomas K."/>
            <person name="Gtari M."/>
            <person name="Tisa L.S."/>
        </authorList>
    </citation>
    <scope>NUCLEOTIDE SEQUENCE [LARGE SCALE GENOMIC DNA]</scope>
    <source>
        <strain evidence="6">NRRL B-16219</strain>
    </source>
</reference>
<dbReference type="PANTHER" id="PTHR10434:SF11">
    <property type="entry name" value="1-ACYL-SN-GLYCEROL-3-PHOSPHATE ACYLTRANSFERASE"/>
    <property type="match status" value="1"/>
</dbReference>
<keyword evidence="1 5" id="KW-0808">Transferase</keyword>
<dbReference type="OrthoDB" id="9808424at2"/>
<dbReference type="CDD" id="cd07989">
    <property type="entry name" value="LPLAT_AGPAT-like"/>
    <property type="match status" value="1"/>
</dbReference>
<dbReference type="GO" id="GO:0006654">
    <property type="term" value="P:phosphatidic acid biosynthetic process"/>
    <property type="evidence" value="ECO:0007669"/>
    <property type="project" value="TreeGrafter"/>
</dbReference>
<evidence type="ECO:0000256" key="3">
    <source>
        <dbReference type="SAM" id="MobiDB-lite"/>
    </source>
</evidence>
<evidence type="ECO:0000313" key="5">
    <source>
        <dbReference type="EMBL" id="OHV27766.1"/>
    </source>
</evidence>
<dbReference type="GO" id="GO:0005886">
    <property type="term" value="C:plasma membrane"/>
    <property type="evidence" value="ECO:0007669"/>
    <property type="project" value="TreeGrafter"/>
</dbReference>
<feature type="domain" description="Phospholipid/glycerol acyltransferase" evidence="4">
    <location>
        <begin position="96"/>
        <end position="212"/>
    </location>
</feature>
<feature type="compositionally biased region" description="Low complexity" evidence="3">
    <location>
        <begin position="291"/>
        <end position="320"/>
    </location>
</feature>
<dbReference type="PANTHER" id="PTHR10434">
    <property type="entry name" value="1-ACYL-SN-GLYCEROL-3-PHOSPHATE ACYLTRANSFERASE"/>
    <property type="match status" value="1"/>
</dbReference>
<dbReference type="SMART" id="SM00563">
    <property type="entry name" value="PlsC"/>
    <property type="match status" value="1"/>
</dbReference>
<proteinExistence type="predicted"/>
<accession>A0A1S1Q2D9</accession>
<dbReference type="InterPro" id="IPR002123">
    <property type="entry name" value="Plipid/glycerol_acylTrfase"/>
</dbReference>
<dbReference type="AlphaFoldDB" id="A0A1S1Q2D9"/>
<dbReference type="GO" id="GO:0003841">
    <property type="term" value="F:1-acylglycerol-3-phosphate O-acyltransferase activity"/>
    <property type="evidence" value="ECO:0007669"/>
    <property type="project" value="TreeGrafter"/>
</dbReference>
<feature type="region of interest" description="Disordered" evidence="3">
    <location>
        <begin position="271"/>
        <end position="343"/>
    </location>
</feature>
<protein>
    <submittedName>
        <fullName evidence="5">Glycerol acyltransferase</fullName>
    </submittedName>
</protein>
<sequence length="343" mass="35703">MSRTGAFGGPPRPGVSVRELANGFRWGGRSLVPGSAQGHRRPVSAREFPTAWARGGPARAARTVFLEAAMNPLLHAALTPTVAGAEVFGSLGDDPVIIVSNHSSHLDAPMLLCALPRAVRERTAVTAAADYFFDSTWRGLSSALAFGTVPIERRGGAPSSTPLELLRGGWNLVVFPEGTRSADGSRGRFRLGAGYLAMTAGVAVVPAALRGAYAAMPRGRAWPVPGRPRVSVRFGRPLRPGDGEDVRAFTGRLAAEVTRLGVEDTTSWWASLRSPDTASPAAGAGAGGDTGPSVSSGASARPAAGTGPARRAPAGAPGMARWRRIWEATEPPAAARPRSPWDR</sequence>
<dbReference type="RefSeq" id="WP_071064312.1">
    <property type="nucleotide sequence ID" value="NZ_MAXA01000217.1"/>
</dbReference>